<comment type="subcellular location">
    <subcellularLocation>
        <location evidence="1">Membrane</location>
        <topology evidence="1">Multi-pass membrane protein</topology>
    </subcellularLocation>
</comment>
<evidence type="ECO:0000313" key="6">
    <source>
        <dbReference type="EMBL" id="QEC66034.1"/>
    </source>
</evidence>
<evidence type="ECO:0000256" key="1">
    <source>
        <dbReference type="ARBA" id="ARBA00004141"/>
    </source>
</evidence>
<dbReference type="OrthoDB" id="8161897at2"/>
<evidence type="ECO:0000256" key="5">
    <source>
        <dbReference type="SAM" id="Phobius"/>
    </source>
</evidence>
<accession>A0A5B8V3T0</accession>
<dbReference type="InterPro" id="IPR032808">
    <property type="entry name" value="DoxX"/>
</dbReference>
<feature type="transmembrane region" description="Helical" evidence="5">
    <location>
        <begin position="7"/>
        <end position="27"/>
    </location>
</feature>
<dbReference type="AlphaFoldDB" id="A0A5B8V3T0"/>
<evidence type="ECO:0000313" key="7">
    <source>
        <dbReference type="Proteomes" id="UP000321533"/>
    </source>
</evidence>
<keyword evidence="3 5" id="KW-1133">Transmembrane helix</keyword>
<proteinExistence type="predicted"/>
<keyword evidence="4 5" id="KW-0472">Membrane</keyword>
<dbReference type="EMBL" id="CP042435">
    <property type="protein sequence ID" value="QEC66034.1"/>
    <property type="molecule type" value="Genomic_DNA"/>
</dbReference>
<keyword evidence="2 5" id="KW-0812">Transmembrane</keyword>
<feature type="transmembrane region" description="Helical" evidence="5">
    <location>
        <begin position="102"/>
        <end position="120"/>
    </location>
</feature>
<dbReference type="KEGG" id="pgin:FRZ67_01450"/>
<name>A0A5B8V3T0_9BACT</name>
<feature type="transmembrane region" description="Helical" evidence="5">
    <location>
        <begin position="47"/>
        <end position="65"/>
    </location>
</feature>
<evidence type="ECO:0000256" key="4">
    <source>
        <dbReference type="ARBA" id="ARBA00023136"/>
    </source>
</evidence>
<evidence type="ECO:0000256" key="3">
    <source>
        <dbReference type="ARBA" id="ARBA00022989"/>
    </source>
</evidence>
<sequence>MSINSKTIGIWVLKLLAAVIMLQTLFFKFSASPESVYIFSTIGMEPWGRIGTGVMELIASVLILIPSTTSIGAVLGIGLMSGAIFFHLTKLGLVVQDDGGQLFIYALLVLISCVSLVIIYRRDIFRLLQLSF</sequence>
<dbReference type="Proteomes" id="UP000321533">
    <property type="component" value="Chromosome"/>
</dbReference>
<keyword evidence="7" id="KW-1185">Reference proteome</keyword>
<organism evidence="6 7">
    <name type="scientific">Panacibacter ginsenosidivorans</name>
    <dbReference type="NCBI Taxonomy" id="1813871"/>
    <lineage>
        <taxon>Bacteria</taxon>
        <taxon>Pseudomonadati</taxon>
        <taxon>Bacteroidota</taxon>
        <taxon>Chitinophagia</taxon>
        <taxon>Chitinophagales</taxon>
        <taxon>Chitinophagaceae</taxon>
        <taxon>Panacibacter</taxon>
    </lineage>
</organism>
<feature type="transmembrane region" description="Helical" evidence="5">
    <location>
        <begin position="72"/>
        <end position="90"/>
    </location>
</feature>
<dbReference type="Pfam" id="PF13564">
    <property type="entry name" value="DoxX_2"/>
    <property type="match status" value="1"/>
</dbReference>
<evidence type="ECO:0000256" key="2">
    <source>
        <dbReference type="ARBA" id="ARBA00022692"/>
    </source>
</evidence>
<reference evidence="6 7" key="1">
    <citation type="journal article" date="2016" name="Int. J. Syst. Evol. Microbiol.">
        <title>Panacibacter ginsenosidivorans gen. nov., sp. nov., with ginsenoside converting activity isolated from soil of a ginseng field.</title>
        <authorList>
            <person name="Siddiqi M.Z."/>
            <person name="Muhammad Shafi S."/>
            <person name="Choi K.D."/>
            <person name="Im W.T."/>
        </authorList>
    </citation>
    <scope>NUCLEOTIDE SEQUENCE [LARGE SCALE GENOMIC DNA]</scope>
    <source>
        <strain evidence="6 7">Gsoil1550</strain>
    </source>
</reference>
<dbReference type="GO" id="GO:0016020">
    <property type="term" value="C:membrane"/>
    <property type="evidence" value="ECO:0007669"/>
    <property type="project" value="UniProtKB-SubCell"/>
</dbReference>
<dbReference type="RefSeq" id="WP_147187834.1">
    <property type="nucleotide sequence ID" value="NZ_CP042435.1"/>
</dbReference>
<protein>
    <submittedName>
        <fullName evidence="6">DoxX family protein</fullName>
    </submittedName>
</protein>
<gene>
    <name evidence="6" type="ORF">FRZ67_01450</name>
</gene>